<feature type="region of interest" description="Disordered" evidence="1">
    <location>
        <begin position="1"/>
        <end position="68"/>
    </location>
</feature>
<comment type="caution">
    <text evidence="2">The sequence shown here is derived from an EMBL/GenBank/DDBJ whole genome shotgun (WGS) entry which is preliminary data.</text>
</comment>
<feature type="compositionally biased region" description="Low complexity" evidence="1">
    <location>
        <begin position="227"/>
        <end position="239"/>
    </location>
</feature>
<gene>
    <name evidence="2" type="ORF">FN846DRAFT_894962</name>
</gene>
<feature type="compositionally biased region" description="Basic and acidic residues" evidence="1">
    <location>
        <begin position="563"/>
        <end position="584"/>
    </location>
</feature>
<proteinExistence type="predicted"/>
<feature type="compositionally biased region" description="Basic and acidic residues" evidence="1">
    <location>
        <begin position="1"/>
        <end position="10"/>
    </location>
</feature>
<name>A0A5J5EH22_9PEZI</name>
<feature type="region of interest" description="Disordered" evidence="1">
    <location>
        <begin position="205"/>
        <end position="263"/>
    </location>
</feature>
<dbReference type="EMBL" id="VXIS01000329">
    <property type="protein sequence ID" value="KAA8894571.1"/>
    <property type="molecule type" value="Genomic_DNA"/>
</dbReference>
<feature type="compositionally biased region" description="Polar residues" evidence="1">
    <location>
        <begin position="541"/>
        <end position="557"/>
    </location>
</feature>
<feature type="region of interest" description="Disordered" evidence="1">
    <location>
        <begin position="114"/>
        <end position="133"/>
    </location>
</feature>
<organism evidence="2 3">
    <name type="scientific">Sphaerosporella brunnea</name>
    <dbReference type="NCBI Taxonomy" id="1250544"/>
    <lineage>
        <taxon>Eukaryota</taxon>
        <taxon>Fungi</taxon>
        <taxon>Dikarya</taxon>
        <taxon>Ascomycota</taxon>
        <taxon>Pezizomycotina</taxon>
        <taxon>Pezizomycetes</taxon>
        <taxon>Pezizales</taxon>
        <taxon>Pyronemataceae</taxon>
        <taxon>Sphaerosporella</taxon>
    </lineage>
</organism>
<accession>A0A5J5EH22</accession>
<feature type="compositionally biased region" description="Polar residues" evidence="1">
    <location>
        <begin position="664"/>
        <end position="677"/>
    </location>
</feature>
<keyword evidence="3" id="KW-1185">Reference proteome</keyword>
<dbReference type="OrthoDB" id="5507229at2759"/>
<reference evidence="2 3" key="1">
    <citation type="submission" date="2019-09" db="EMBL/GenBank/DDBJ databases">
        <title>Draft genome of the ectomycorrhizal ascomycete Sphaerosporella brunnea.</title>
        <authorList>
            <consortium name="DOE Joint Genome Institute"/>
            <person name="Benucci G.M."/>
            <person name="Marozzi G."/>
            <person name="Antonielli L."/>
            <person name="Sanchez S."/>
            <person name="Marco P."/>
            <person name="Wang X."/>
            <person name="Falini L.B."/>
            <person name="Barry K."/>
            <person name="Haridas S."/>
            <person name="Lipzen A."/>
            <person name="Labutti K."/>
            <person name="Grigoriev I.V."/>
            <person name="Murat C."/>
            <person name="Martin F."/>
            <person name="Albertini E."/>
            <person name="Donnini D."/>
            <person name="Bonito G."/>
        </authorList>
    </citation>
    <scope>NUCLEOTIDE SEQUENCE [LARGE SCALE GENOMIC DNA]</scope>
    <source>
        <strain evidence="2 3">Sb_GMNB300</strain>
    </source>
</reference>
<sequence>MDVTRKRDYKQPTNNSPSVKRRKLRDLSSTLDGEYWKRNPTRQSRTTRLQIPASPGSSPLHPTVPGTSEQHQLVVRQTFDVGLPVVFGQQLDQPFTALQRLGVVLNRKTTTLKADEIEEPESPPQSPSYRRSLIDSKPATTSDWSFIPSWEAVCVGARILKQALVFPIAVARFLIDVAPETRQQARLLEAARREREQLQLDQWLAERSQDHESSESELSDPPPSPSQTPDFTTMSTTGPSGSGAGADPSRRSSLHPPDPNAGLLSQFQQMIDASMAKLKLELGRKPDDPAARDEVLRAELDNIQAKKAAIEQERALIHNGQWNGPTTPISPTSIYVSAPTTGGPAKPRFNPGDLLQILFGEDLEEWISHMDHIVTSFGESAVCPHVLHRCFANGDPMRDWYLTQPSAVHLFVTTGDGCWDRFKTLLRTRFKPDLGVMQHEADSHRRQPGESWAAFGIRKYRLLKRAYEGADNANIILKMKAVMDTDVVRFCKEKSDIDALIGEMMDYDRTSPAITRSPGRIFAPENFVPMEYQPRTVNRFPGQQSAGASFGSATPRYQKNKGKAVDRSGMDRGSQDRSGQDRKTTIKNRLNPETGKMVRSYLNFQGKPVFIKRPCSLCEKAGAPNQMHFSFECSRGAPARPRTYALEGTEYFDELGDGLHRTESGNLTSYDFQSDSGPQEVIYHQESDDEGRPEQGNGNGGW</sequence>
<evidence type="ECO:0000313" key="3">
    <source>
        <dbReference type="Proteomes" id="UP000326924"/>
    </source>
</evidence>
<dbReference type="Proteomes" id="UP000326924">
    <property type="component" value="Unassembled WGS sequence"/>
</dbReference>
<evidence type="ECO:0000313" key="2">
    <source>
        <dbReference type="EMBL" id="KAA8894571.1"/>
    </source>
</evidence>
<protein>
    <submittedName>
        <fullName evidence="2">Uncharacterized protein</fullName>
    </submittedName>
</protein>
<feature type="region of interest" description="Disordered" evidence="1">
    <location>
        <begin position="662"/>
        <end position="702"/>
    </location>
</feature>
<dbReference type="InParanoid" id="A0A5J5EH22"/>
<feature type="region of interest" description="Disordered" evidence="1">
    <location>
        <begin position="537"/>
        <end position="592"/>
    </location>
</feature>
<feature type="compositionally biased region" description="Basic and acidic residues" evidence="1">
    <location>
        <begin position="683"/>
        <end position="693"/>
    </location>
</feature>
<evidence type="ECO:0000256" key="1">
    <source>
        <dbReference type="SAM" id="MobiDB-lite"/>
    </source>
</evidence>
<dbReference type="AlphaFoldDB" id="A0A5J5EH22"/>